<dbReference type="InterPro" id="IPR009097">
    <property type="entry name" value="Cyclic_Pdiesterase"/>
</dbReference>
<dbReference type="PANTHER" id="PTHR28141:SF1">
    <property type="entry name" value="2',3'-CYCLIC-NUCLEOTIDE 3'-PHOSPHODIESTERASE"/>
    <property type="match status" value="1"/>
</dbReference>
<dbReference type="AlphaFoldDB" id="A0A0F7SSJ1"/>
<sequence length="210" mass="23614">MTKEPSYSLWLTPSKSLASDTFRTLISSLPGPRFPAHATLLGSAPHGTSLEDVMKGVEDALAEWRNSIKDRHKNELTVRFKDVRRGEEYFRCVLVALEEHPDLMLFHDLTLKFLPSPSERPVYFPHISLLYSDISLEDRQIIVDELYRSKRVRSMPCGGIALVSSPSILGDSEAEQSETLIETVSFDRVSICVTKGIEPEAWKPVGEVLV</sequence>
<name>A0A0F7SSJ1_PHARH</name>
<dbReference type="PANTHER" id="PTHR28141">
    <property type="entry name" value="2',3'-CYCLIC-NUCLEOTIDE 3'-PHOSPHODIESTERASE"/>
    <property type="match status" value="1"/>
</dbReference>
<reference evidence="1" key="1">
    <citation type="submission" date="2014-08" db="EMBL/GenBank/DDBJ databases">
        <authorList>
            <person name="Sharma Rahul"/>
            <person name="Thines Marco"/>
        </authorList>
    </citation>
    <scope>NUCLEOTIDE SEQUENCE</scope>
</reference>
<proteinExistence type="predicted"/>
<dbReference type="Pfam" id="PF07823">
    <property type="entry name" value="CPDase"/>
    <property type="match status" value="1"/>
</dbReference>
<evidence type="ECO:0000313" key="1">
    <source>
        <dbReference type="EMBL" id="CED83515.1"/>
    </source>
</evidence>
<dbReference type="GO" id="GO:0004113">
    <property type="term" value="F:2',3'-cyclic-nucleotide 3'-phosphodiesterase activity"/>
    <property type="evidence" value="ECO:0007669"/>
    <property type="project" value="TreeGrafter"/>
</dbReference>
<accession>A0A0F7SSJ1</accession>
<dbReference type="SUPFAM" id="SSF55144">
    <property type="entry name" value="LigT-like"/>
    <property type="match status" value="1"/>
</dbReference>
<dbReference type="GO" id="GO:0009187">
    <property type="term" value="P:cyclic nucleotide metabolic process"/>
    <property type="evidence" value="ECO:0007669"/>
    <property type="project" value="TreeGrafter"/>
</dbReference>
<dbReference type="InterPro" id="IPR012386">
    <property type="entry name" value="Cyclic-nucl_3Pdiesterase"/>
</dbReference>
<keyword evidence="1" id="KW-0436">Ligase</keyword>
<organism evidence="1">
    <name type="scientific">Phaffia rhodozyma</name>
    <name type="common">Yeast</name>
    <name type="synonym">Xanthophyllomyces dendrorhous</name>
    <dbReference type="NCBI Taxonomy" id="264483"/>
    <lineage>
        <taxon>Eukaryota</taxon>
        <taxon>Fungi</taxon>
        <taxon>Dikarya</taxon>
        <taxon>Basidiomycota</taxon>
        <taxon>Agaricomycotina</taxon>
        <taxon>Tremellomycetes</taxon>
        <taxon>Cystofilobasidiales</taxon>
        <taxon>Mrakiaceae</taxon>
        <taxon>Phaffia</taxon>
    </lineage>
</organism>
<dbReference type="GO" id="GO:0016874">
    <property type="term" value="F:ligase activity"/>
    <property type="evidence" value="ECO:0007669"/>
    <property type="project" value="UniProtKB-KW"/>
</dbReference>
<dbReference type="EMBL" id="LN483142">
    <property type="protein sequence ID" value="CED83515.1"/>
    <property type="molecule type" value="Genomic_DNA"/>
</dbReference>
<protein>
    <submittedName>
        <fullName evidence="1">RNA ligase/cyclic nucleotide phosphodiesterase</fullName>
    </submittedName>
</protein>
<dbReference type="Gene3D" id="3.90.1140.10">
    <property type="entry name" value="Cyclic phosphodiesterase"/>
    <property type="match status" value="1"/>
</dbReference>